<sequence length="128" mass="13453">MAASIDKSTGGVHRCKGALAVGEVAGNSVTLRERFMVDGCESINVRYKGSSITGDPQFQIIAQDPTVADDDGSTSNVGTGLTAAVTVTTSEVIKSYTILGERYIDVVITSDANDAVTVTYVDVYVKRV</sequence>
<gene>
    <name evidence="1" type="ORF">LCGC14_1734110</name>
</gene>
<proteinExistence type="predicted"/>
<dbReference type="EMBL" id="LAZR01015776">
    <property type="protein sequence ID" value="KKM07421.1"/>
    <property type="molecule type" value="Genomic_DNA"/>
</dbReference>
<protein>
    <submittedName>
        <fullName evidence="1">Uncharacterized protein</fullName>
    </submittedName>
</protein>
<organism evidence="1">
    <name type="scientific">marine sediment metagenome</name>
    <dbReference type="NCBI Taxonomy" id="412755"/>
    <lineage>
        <taxon>unclassified sequences</taxon>
        <taxon>metagenomes</taxon>
        <taxon>ecological metagenomes</taxon>
    </lineage>
</organism>
<comment type="caution">
    <text evidence="1">The sequence shown here is derived from an EMBL/GenBank/DDBJ whole genome shotgun (WGS) entry which is preliminary data.</text>
</comment>
<reference evidence="1" key="1">
    <citation type="journal article" date="2015" name="Nature">
        <title>Complex archaea that bridge the gap between prokaryotes and eukaryotes.</title>
        <authorList>
            <person name="Spang A."/>
            <person name="Saw J.H."/>
            <person name="Jorgensen S.L."/>
            <person name="Zaremba-Niedzwiedzka K."/>
            <person name="Martijn J."/>
            <person name="Lind A.E."/>
            <person name="van Eijk R."/>
            <person name="Schleper C."/>
            <person name="Guy L."/>
            <person name="Ettema T.J."/>
        </authorList>
    </citation>
    <scope>NUCLEOTIDE SEQUENCE</scope>
</reference>
<name>A0A0F9JP46_9ZZZZ</name>
<evidence type="ECO:0000313" key="1">
    <source>
        <dbReference type="EMBL" id="KKM07421.1"/>
    </source>
</evidence>
<accession>A0A0F9JP46</accession>
<dbReference type="AlphaFoldDB" id="A0A0F9JP46"/>